<dbReference type="InterPro" id="IPR002350">
    <property type="entry name" value="Kazal_dom"/>
</dbReference>
<dbReference type="Pfam" id="PF00050">
    <property type="entry name" value="Kazal_1"/>
    <property type="match status" value="1"/>
</dbReference>
<feature type="domain" description="Kazal-like" evidence="4">
    <location>
        <begin position="65"/>
        <end position="118"/>
    </location>
</feature>
<dbReference type="SMART" id="SM00280">
    <property type="entry name" value="KAZAL"/>
    <property type="match status" value="3"/>
</dbReference>
<evidence type="ECO:0000256" key="3">
    <source>
        <dbReference type="ARBA" id="ARBA00023157"/>
    </source>
</evidence>
<organism evidence="6 7">
    <name type="scientific">Aphanomyces stellatus</name>
    <dbReference type="NCBI Taxonomy" id="120398"/>
    <lineage>
        <taxon>Eukaryota</taxon>
        <taxon>Sar</taxon>
        <taxon>Stramenopiles</taxon>
        <taxon>Oomycota</taxon>
        <taxon>Saprolegniomycetes</taxon>
        <taxon>Saprolegniales</taxon>
        <taxon>Verrucalvaceae</taxon>
        <taxon>Aphanomyces</taxon>
    </lineage>
</organism>
<feature type="domain" description="Kazal-like" evidence="4">
    <location>
        <begin position="13"/>
        <end position="64"/>
    </location>
</feature>
<protein>
    <submittedName>
        <fullName evidence="6">Aste57867_23186 protein</fullName>
    </submittedName>
</protein>
<evidence type="ECO:0000313" key="6">
    <source>
        <dbReference type="EMBL" id="VFT99833.1"/>
    </source>
</evidence>
<dbReference type="OrthoDB" id="343609at2759"/>
<evidence type="ECO:0000313" key="7">
    <source>
        <dbReference type="Proteomes" id="UP000332933"/>
    </source>
</evidence>
<dbReference type="SUPFAM" id="SSF100895">
    <property type="entry name" value="Kazal-type serine protease inhibitors"/>
    <property type="match status" value="3"/>
</dbReference>
<evidence type="ECO:0000256" key="2">
    <source>
        <dbReference type="ARBA" id="ARBA00022900"/>
    </source>
</evidence>
<dbReference type="PANTHER" id="PTHR10913">
    <property type="entry name" value="FOLLISTATIN-RELATED"/>
    <property type="match status" value="1"/>
</dbReference>
<sequence>MFLLALFVPSFALLTREECAGVRACTREMNPMCGSDGKTYDNPCLFRYGQCDNPKLTLSALGSCDAPEVKCPSGPCGYSYFPVCASDGVTYANDCEFRRAKCANQSLSVVNAHGACSDATPKSKEASKDSCDFACIALWDPVCGTDGTTYGNDCQLDAEKCRQGPSSTLRQAHKGECSDKLVHHRDSSHESL</sequence>
<dbReference type="GO" id="GO:0030154">
    <property type="term" value="P:cell differentiation"/>
    <property type="evidence" value="ECO:0007669"/>
    <property type="project" value="TreeGrafter"/>
</dbReference>
<dbReference type="EMBL" id="CAADRA010007256">
    <property type="protein sequence ID" value="VFT99833.1"/>
    <property type="molecule type" value="Genomic_DNA"/>
</dbReference>
<gene>
    <name evidence="6" type="primary">Aste57867_23186</name>
    <name evidence="5" type="ORF">As57867_023115</name>
    <name evidence="6" type="ORF">ASTE57867_23186</name>
</gene>
<dbReference type="AlphaFoldDB" id="A0A485LM41"/>
<reference evidence="5" key="2">
    <citation type="submission" date="2019-06" db="EMBL/GenBank/DDBJ databases">
        <title>Genomics analysis of Aphanomyces spp. identifies a new class of oomycete effector associated with host adaptation.</title>
        <authorList>
            <person name="Gaulin E."/>
        </authorList>
    </citation>
    <scope>NUCLEOTIDE SEQUENCE</scope>
    <source>
        <strain evidence="5">CBS 578.67</strain>
    </source>
</reference>
<reference evidence="6 7" key="1">
    <citation type="submission" date="2019-03" db="EMBL/GenBank/DDBJ databases">
        <authorList>
            <person name="Gaulin E."/>
            <person name="Dumas B."/>
        </authorList>
    </citation>
    <scope>NUCLEOTIDE SEQUENCE [LARGE SCALE GENOMIC DNA]</scope>
    <source>
        <strain evidence="6">CBS 568.67</strain>
    </source>
</reference>
<evidence type="ECO:0000313" key="5">
    <source>
        <dbReference type="EMBL" id="KAF0684841.1"/>
    </source>
</evidence>
<feature type="domain" description="Kazal-like" evidence="4">
    <location>
        <begin position="125"/>
        <end position="179"/>
    </location>
</feature>
<dbReference type="PROSITE" id="PS51465">
    <property type="entry name" value="KAZAL_2"/>
    <property type="match status" value="3"/>
</dbReference>
<keyword evidence="1" id="KW-0646">Protease inhibitor</keyword>
<proteinExistence type="predicted"/>
<keyword evidence="3" id="KW-1015">Disulfide bond</keyword>
<dbReference type="PANTHER" id="PTHR10913:SF45">
    <property type="entry name" value="FOLLISTATIN, ISOFORM A-RELATED"/>
    <property type="match status" value="1"/>
</dbReference>
<dbReference type="Pfam" id="PF07648">
    <property type="entry name" value="Kazal_2"/>
    <property type="match status" value="2"/>
</dbReference>
<dbReference type="Gene3D" id="3.30.60.30">
    <property type="match status" value="3"/>
</dbReference>
<accession>A0A485LM41</accession>
<evidence type="ECO:0000259" key="4">
    <source>
        <dbReference type="PROSITE" id="PS51465"/>
    </source>
</evidence>
<dbReference type="InterPro" id="IPR036058">
    <property type="entry name" value="Kazal_dom_sf"/>
</dbReference>
<dbReference type="Proteomes" id="UP000332933">
    <property type="component" value="Unassembled WGS sequence"/>
</dbReference>
<dbReference type="InterPro" id="IPR050653">
    <property type="entry name" value="Prot_Inhib_GrowthFact_Antg"/>
</dbReference>
<keyword evidence="7" id="KW-1185">Reference proteome</keyword>
<keyword evidence="2" id="KW-0722">Serine protease inhibitor</keyword>
<dbReference type="GO" id="GO:0005576">
    <property type="term" value="C:extracellular region"/>
    <property type="evidence" value="ECO:0007669"/>
    <property type="project" value="TreeGrafter"/>
</dbReference>
<dbReference type="CDD" id="cd00104">
    <property type="entry name" value="KAZAL_FS"/>
    <property type="match status" value="3"/>
</dbReference>
<dbReference type="EMBL" id="VJMH01007230">
    <property type="protein sequence ID" value="KAF0684841.1"/>
    <property type="molecule type" value="Genomic_DNA"/>
</dbReference>
<evidence type="ECO:0000256" key="1">
    <source>
        <dbReference type="ARBA" id="ARBA00022690"/>
    </source>
</evidence>
<name>A0A485LM41_9STRA</name>